<name>A0A8T0DC36_9TREM</name>
<gene>
    <name evidence="2" type="ORF">P879_11355</name>
</gene>
<comment type="caution">
    <text evidence="2">The sequence shown here is derived from an EMBL/GenBank/DDBJ whole genome shotgun (WGS) entry which is preliminary data.</text>
</comment>
<reference evidence="2 3" key="1">
    <citation type="submission" date="2019-07" db="EMBL/GenBank/DDBJ databases">
        <title>Annotation for the trematode Paragonimus westermani.</title>
        <authorList>
            <person name="Choi Y.-J."/>
        </authorList>
    </citation>
    <scope>NUCLEOTIDE SEQUENCE [LARGE SCALE GENOMIC DNA]</scope>
    <source>
        <strain evidence="2">180907_Pwestermani</strain>
    </source>
</reference>
<feature type="non-terminal residue" evidence="2">
    <location>
        <position position="1"/>
    </location>
</feature>
<sequence>KDFVHEDYQNVFIENIHSPVFITNGLWAIALVWLAYTFVKVFARETDDCTCGYVAEEYGEQNLGNSFVYIREADIKPIFSTVRDLLNQYARLYELIQQSGVLHEENTTLSHAQTSLLLEEQERPHFEFLNSTKDEVFNSPASKLSTQRNTSSSFLKLKRSQWDPRQFVKHNE</sequence>
<evidence type="ECO:0000256" key="1">
    <source>
        <dbReference type="SAM" id="Phobius"/>
    </source>
</evidence>
<keyword evidence="1" id="KW-0812">Transmembrane</keyword>
<dbReference type="Proteomes" id="UP000699462">
    <property type="component" value="Unassembled WGS sequence"/>
</dbReference>
<keyword evidence="3" id="KW-1185">Reference proteome</keyword>
<organism evidence="2 3">
    <name type="scientific">Paragonimus westermani</name>
    <dbReference type="NCBI Taxonomy" id="34504"/>
    <lineage>
        <taxon>Eukaryota</taxon>
        <taxon>Metazoa</taxon>
        <taxon>Spiralia</taxon>
        <taxon>Lophotrochozoa</taxon>
        <taxon>Platyhelminthes</taxon>
        <taxon>Trematoda</taxon>
        <taxon>Digenea</taxon>
        <taxon>Plagiorchiida</taxon>
        <taxon>Troglotremata</taxon>
        <taxon>Troglotrematidae</taxon>
        <taxon>Paragonimus</taxon>
    </lineage>
</organism>
<dbReference type="EMBL" id="JTDF01006827">
    <property type="protein sequence ID" value="KAF8565399.1"/>
    <property type="molecule type" value="Genomic_DNA"/>
</dbReference>
<proteinExistence type="predicted"/>
<dbReference type="AlphaFoldDB" id="A0A8T0DC36"/>
<feature type="transmembrane region" description="Helical" evidence="1">
    <location>
        <begin position="20"/>
        <end position="39"/>
    </location>
</feature>
<accession>A0A8T0DC36</accession>
<evidence type="ECO:0000313" key="3">
    <source>
        <dbReference type="Proteomes" id="UP000699462"/>
    </source>
</evidence>
<evidence type="ECO:0000313" key="2">
    <source>
        <dbReference type="EMBL" id="KAF8565399.1"/>
    </source>
</evidence>
<keyword evidence="1" id="KW-1133">Transmembrane helix</keyword>
<protein>
    <submittedName>
        <fullName evidence="2">Uncharacterized protein</fullName>
    </submittedName>
</protein>
<keyword evidence="1" id="KW-0472">Membrane</keyword>